<dbReference type="AlphaFoldDB" id="A0A933W3V3"/>
<dbReference type="PANTHER" id="PTHR30136">
    <property type="entry name" value="HELIX-TURN-HELIX TRANSCRIPTIONAL REGULATOR, ICLR FAMILY"/>
    <property type="match status" value="1"/>
</dbReference>
<dbReference type="Gene3D" id="3.30.450.40">
    <property type="match status" value="1"/>
</dbReference>
<feature type="domain" description="IclR-ED" evidence="4">
    <location>
        <begin position="76"/>
        <end position="274"/>
    </location>
</feature>
<dbReference type="InterPro" id="IPR050707">
    <property type="entry name" value="HTH_MetabolicPath_Reg"/>
</dbReference>
<reference evidence="5" key="1">
    <citation type="submission" date="2020-07" db="EMBL/GenBank/DDBJ databases">
        <title>Huge and variable diversity of episymbiotic CPR bacteria and DPANN archaea in groundwater ecosystems.</title>
        <authorList>
            <person name="He C.Y."/>
            <person name="Keren R."/>
            <person name="Whittaker M."/>
            <person name="Farag I.F."/>
            <person name="Doudna J."/>
            <person name="Cate J.H.D."/>
            <person name="Banfield J.F."/>
        </authorList>
    </citation>
    <scope>NUCLEOTIDE SEQUENCE</scope>
    <source>
        <strain evidence="5">NC_groundwater_1818_Pr3_B-0.1um_66_35</strain>
    </source>
</reference>
<keyword evidence="2" id="KW-0238">DNA-binding</keyword>
<dbReference type="PROSITE" id="PS51078">
    <property type="entry name" value="ICLR_ED"/>
    <property type="match status" value="1"/>
</dbReference>
<dbReference type="Pfam" id="PF09339">
    <property type="entry name" value="HTH_IclR"/>
    <property type="match status" value="1"/>
</dbReference>
<organism evidence="5 6">
    <name type="scientific">Rhodopseudomonas palustris</name>
    <dbReference type="NCBI Taxonomy" id="1076"/>
    <lineage>
        <taxon>Bacteria</taxon>
        <taxon>Pseudomonadati</taxon>
        <taxon>Pseudomonadota</taxon>
        <taxon>Alphaproteobacteria</taxon>
        <taxon>Hyphomicrobiales</taxon>
        <taxon>Nitrobacteraceae</taxon>
        <taxon>Rhodopseudomonas</taxon>
    </lineage>
</organism>
<evidence type="ECO:0000256" key="1">
    <source>
        <dbReference type="ARBA" id="ARBA00023015"/>
    </source>
</evidence>
<dbReference type="SUPFAM" id="SSF55781">
    <property type="entry name" value="GAF domain-like"/>
    <property type="match status" value="1"/>
</dbReference>
<name>A0A933W3V3_RHOPL</name>
<gene>
    <name evidence="5" type="ORF">HZA66_26225</name>
</gene>
<evidence type="ECO:0000256" key="2">
    <source>
        <dbReference type="ARBA" id="ARBA00023125"/>
    </source>
</evidence>
<dbReference type="PANTHER" id="PTHR30136:SF35">
    <property type="entry name" value="HTH-TYPE TRANSCRIPTIONAL REGULATOR RV1719"/>
    <property type="match status" value="1"/>
</dbReference>
<dbReference type="GO" id="GO:0003700">
    <property type="term" value="F:DNA-binding transcription factor activity"/>
    <property type="evidence" value="ECO:0007669"/>
    <property type="project" value="TreeGrafter"/>
</dbReference>
<dbReference type="Proteomes" id="UP000782519">
    <property type="component" value="Unassembled WGS sequence"/>
</dbReference>
<dbReference type="InterPro" id="IPR036390">
    <property type="entry name" value="WH_DNA-bd_sf"/>
</dbReference>
<dbReference type="InterPro" id="IPR029016">
    <property type="entry name" value="GAF-like_dom_sf"/>
</dbReference>
<evidence type="ECO:0000259" key="4">
    <source>
        <dbReference type="PROSITE" id="PS51078"/>
    </source>
</evidence>
<sequence>MRRRSPQSVAVSVKSSLRTLQILEYIDARRRGVTIAELVDALKAPQSSVSTLVQSMINAGYLAVGHDQRQILPTSRVAALGSWIEPVISGAEIRALMLAIGERTGQTILLGVPTDLCVRYIDVVPGRHAMRLDIPIGTRLPLMEAGMGRLLLSEMPEQTVRELWTKTRDTIRKHGAEGLRPSDVSNLWNAAPKVSPLSSVFADIDLIRRRGYAISLGRISYGAGIVCVALPRNPLDPPIGLGIGGLSELIERDADDLLDIIHKEATALNIPLKLVRTSATNKQRSRKGHPRGN</sequence>
<comment type="caution">
    <text evidence="5">The sequence shown here is derived from an EMBL/GenBank/DDBJ whole genome shotgun (WGS) entry which is preliminary data.</text>
</comment>
<evidence type="ECO:0000256" key="3">
    <source>
        <dbReference type="ARBA" id="ARBA00023163"/>
    </source>
</evidence>
<dbReference type="InterPro" id="IPR014757">
    <property type="entry name" value="Tscrpt_reg_IclR_C"/>
</dbReference>
<dbReference type="InterPro" id="IPR005471">
    <property type="entry name" value="Tscrpt_reg_IclR_N"/>
</dbReference>
<proteinExistence type="predicted"/>
<dbReference type="Pfam" id="PF01614">
    <property type="entry name" value="IclR_C"/>
    <property type="match status" value="1"/>
</dbReference>
<dbReference type="InterPro" id="IPR036388">
    <property type="entry name" value="WH-like_DNA-bd_sf"/>
</dbReference>
<evidence type="ECO:0000313" key="6">
    <source>
        <dbReference type="Proteomes" id="UP000782519"/>
    </source>
</evidence>
<keyword evidence="1" id="KW-0805">Transcription regulation</keyword>
<dbReference type="GO" id="GO:0003677">
    <property type="term" value="F:DNA binding"/>
    <property type="evidence" value="ECO:0007669"/>
    <property type="project" value="UniProtKB-KW"/>
</dbReference>
<keyword evidence="3" id="KW-0804">Transcription</keyword>
<evidence type="ECO:0000313" key="5">
    <source>
        <dbReference type="EMBL" id="MBI5132951.1"/>
    </source>
</evidence>
<accession>A0A933W3V3</accession>
<dbReference type="Gene3D" id="1.10.10.10">
    <property type="entry name" value="Winged helix-like DNA-binding domain superfamily/Winged helix DNA-binding domain"/>
    <property type="match status" value="1"/>
</dbReference>
<dbReference type="GO" id="GO:0045892">
    <property type="term" value="P:negative regulation of DNA-templated transcription"/>
    <property type="evidence" value="ECO:0007669"/>
    <property type="project" value="TreeGrafter"/>
</dbReference>
<protein>
    <submittedName>
        <fullName evidence="5">Helix-turn-helix domain-containing protein</fullName>
    </submittedName>
</protein>
<dbReference type="EMBL" id="JACRJB010000077">
    <property type="protein sequence ID" value="MBI5132951.1"/>
    <property type="molecule type" value="Genomic_DNA"/>
</dbReference>
<dbReference type="SUPFAM" id="SSF46785">
    <property type="entry name" value="Winged helix' DNA-binding domain"/>
    <property type="match status" value="1"/>
</dbReference>